<dbReference type="PANTHER" id="PTHR31482:SF18">
    <property type="entry name" value="ESTS AU081301(E20138)"/>
    <property type="match status" value="1"/>
</dbReference>
<evidence type="ECO:0000313" key="3">
    <source>
        <dbReference type="Proteomes" id="UP000030645"/>
    </source>
</evidence>
<dbReference type="Proteomes" id="UP000030645">
    <property type="component" value="Unassembled WGS sequence"/>
</dbReference>
<evidence type="ECO:0000313" key="2">
    <source>
        <dbReference type="EMBL" id="EXC34976.1"/>
    </source>
</evidence>
<dbReference type="eggNOG" id="ENOG502QVSG">
    <property type="taxonomic scope" value="Eukaryota"/>
</dbReference>
<dbReference type="KEGG" id="mnt:21397830"/>
<proteinExistence type="predicted"/>
<dbReference type="PROSITE" id="PS50181">
    <property type="entry name" value="FBOX"/>
    <property type="match status" value="1"/>
</dbReference>
<sequence>MASCSRVEKVKLKEKENMFSLLDLPKLGLECIFERLSPADLCSMVRVCSVLREMCSSDHLWERHLQQKWGKVIGDAAYREWRSNVASKIGQSSLSKQKKEKGVLESLRNSRRLSWIGIKPEKSSKVRTTLPVDSVMAFYFALESGKFWFPAQIYYRQNGYTGVMLLCYDAQISYDSRTNTFRARYTSQGWGTGEENIGWDRVRAPPVGVPLDPFVPHVSDCLHDLKPGDHIEIQWKSRTDLPYAWWYALIGHLEPCDKNQNHCLCHENDTIVVEFNQYHPTSRWRRTTTSRKYHPRQGNEIDGFYGGIRKLSDQEEIAKWLSFWPNHVLIRVRFPNVNLP</sequence>
<dbReference type="STRING" id="981085.W9SBZ7"/>
<evidence type="ECO:0000259" key="1">
    <source>
        <dbReference type="PROSITE" id="PS50181"/>
    </source>
</evidence>
<dbReference type="InterPro" id="IPR036047">
    <property type="entry name" value="F-box-like_dom_sf"/>
</dbReference>
<dbReference type="InterPro" id="IPR001810">
    <property type="entry name" value="F-box_dom"/>
</dbReference>
<protein>
    <submittedName>
        <fullName evidence="2">F-box protein</fullName>
    </submittedName>
</protein>
<gene>
    <name evidence="2" type="ORF">L484_014703</name>
</gene>
<accession>W9SBZ7</accession>
<dbReference type="Gene3D" id="1.20.1280.50">
    <property type="match status" value="1"/>
</dbReference>
<organism evidence="2 3">
    <name type="scientific">Morus notabilis</name>
    <dbReference type="NCBI Taxonomy" id="981085"/>
    <lineage>
        <taxon>Eukaryota</taxon>
        <taxon>Viridiplantae</taxon>
        <taxon>Streptophyta</taxon>
        <taxon>Embryophyta</taxon>
        <taxon>Tracheophyta</taxon>
        <taxon>Spermatophyta</taxon>
        <taxon>Magnoliopsida</taxon>
        <taxon>eudicotyledons</taxon>
        <taxon>Gunneridae</taxon>
        <taxon>Pentapetalae</taxon>
        <taxon>rosids</taxon>
        <taxon>fabids</taxon>
        <taxon>Rosales</taxon>
        <taxon>Moraceae</taxon>
        <taxon>Moreae</taxon>
        <taxon>Morus</taxon>
    </lineage>
</organism>
<dbReference type="PANTHER" id="PTHR31482">
    <property type="entry name" value="ESTS AU081301(E20138)"/>
    <property type="match status" value="1"/>
</dbReference>
<feature type="domain" description="F-box" evidence="1">
    <location>
        <begin position="18"/>
        <end position="64"/>
    </location>
</feature>
<dbReference type="SUPFAM" id="SSF81383">
    <property type="entry name" value="F-box domain"/>
    <property type="match status" value="1"/>
</dbReference>
<dbReference type="EMBL" id="KE346353">
    <property type="protein sequence ID" value="EXC34976.1"/>
    <property type="molecule type" value="Genomic_DNA"/>
</dbReference>
<reference evidence="3" key="1">
    <citation type="submission" date="2013-01" db="EMBL/GenBank/DDBJ databases">
        <title>Draft Genome Sequence of a Mulberry Tree, Morus notabilis C.K. Schneid.</title>
        <authorList>
            <person name="He N."/>
            <person name="Zhao S."/>
        </authorList>
    </citation>
    <scope>NUCLEOTIDE SEQUENCE</scope>
</reference>
<dbReference type="SMART" id="SM00256">
    <property type="entry name" value="FBOX"/>
    <property type="match status" value="1"/>
</dbReference>
<dbReference type="AlphaFoldDB" id="W9SBZ7"/>
<keyword evidence="3" id="KW-1185">Reference proteome</keyword>
<name>W9SBZ7_9ROSA</name>
<dbReference type="Pfam" id="PF12937">
    <property type="entry name" value="F-box-like"/>
    <property type="match status" value="1"/>
</dbReference>
<dbReference type="OrthoDB" id="512036at2759"/>